<accession>A0ABU7XGK5</accession>
<dbReference type="RefSeq" id="WP_332081535.1">
    <property type="nucleotide sequence ID" value="NZ_JAZHYN010000019.1"/>
</dbReference>
<dbReference type="InterPro" id="IPR005684">
    <property type="entry name" value="IHF_alpha"/>
</dbReference>
<dbReference type="InterPro" id="IPR010992">
    <property type="entry name" value="IHF-like_DNA-bd_dom_sf"/>
</dbReference>
<dbReference type="InterPro" id="IPR000119">
    <property type="entry name" value="Hist_DNA-bd"/>
</dbReference>
<evidence type="ECO:0000256" key="8">
    <source>
        <dbReference type="RuleBase" id="RU003939"/>
    </source>
</evidence>
<keyword evidence="3" id="KW-0810">Translation regulation</keyword>
<evidence type="ECO:0000256" key="2">
    <source>
        <dbReference type="ARBA" id="ARBA00018329"/>
    </source>
</evidence>
<name>A0ABU7XGK5_9HYPH</name>
<reference evidence="10 11" key="1">
    <citation type="submission" date="2024-02" db="EMBL/GenBank/DDBJ databases">
        <authorList>
            <person name="Grouzdev D."/>
        </authorList>
    </citation>
    <scope>NUCLEOTIDE SEQUENCE [LARGE SCALE GENOMIC DNA]</scope>
    <source>
        <strain evidence="10 11">9N</strain>
    </source>
</reference>
<comment type="similarity">
    <text evidence="1 8">Belongs to the bacterial histone-like protein family.</text>
</comment>
<keyword evidence="6" id="KW-0804">Transcription</keyword>
<gene>
    <name evidence="10" type="ORF">V3H18_08225</name>
</gene>
<dbReference type="CDD" id="cd13835">
    <property type="entry name" value="IHF_A"/>
    <property type="match status" value="1"/>
</dbReference>
<feature type="region of interest" description="Disordered" evidence="9">
    <location>
        <begin position="1"/>
        <end position="32"/>
    </location>
</feature>
<dbReference type="Pfam" id="PF00216">
    <property type="entry name" value="Bac_DNA_binding"/>
    <property type="match status" value="1"/>
</dbReference>
<dbReference type="SUPFAM" id="SSF47729">
    <property type="entry name" value="IHF-like DNA-binding proteins"/>
    <property type="match status" value="1"/>
</dbReference>
<evidence type="ECO:0000313" key="11">
    <source>
        <dbReference type="Proteomes" id="UP001350748"/>
    </source>
</evidence>
<dbReference type="SMART" id="SM00411">
    <property type="entry name" value="BHL"/>
    <property type="match status" value="1"/>
</dbReference>
<evidence type="ECO:0000256" key="7">
    <source>
        <dbReference type="ARBA" id="ARBA00023172"/>
    </source>
</evidence>
<proteinExistence type="inferred from homology"/>
<protein>
    <recommendedName>
        <fullName evidence="2">Integration host factor subunit alpha</fullName>
    </recommendedName>
</protein>
<comment type="caution">
    <text evidence="10">The sequence shown here is derived from an EMBL/GenBank/DDBJ whole genome shotgun (WGS) entry which is preliminary data.</text>
</comment>
<dbReference type="PANTHER" id="PTHR33175">
    <property type="entry name" value="DNA-BINDING PROTEIN HU"/>
    <property type="match status" value="1"/>
</dbReference>
<evidence type="ECO:0000256" key="5">
    <source>
        <dbReference type="ARBA" id="ARBA00023125"/>
    </source>
</evidence>
<feature type="compositionally biased region" description="Basic and acidic residues" evidence="9">
    <location>
        <begin position="21"/>
        <end position="32"/>
    </location>
</feature>
<organism evidence="10 11">
    <name type="scientific">Methylocystis borbori</name>
    <dbReference type="NCBI Taxonomy" id="3118750"/>
    <lineage>
        <taxon>Bacteria</taxon>
        <taxon>Pseudomonadati</taxon>
        <taxon>Pseudomonadota</taxon>
        <taxon>Alphaproteobacteria</taxon>
        <taxon>Hyphomicrobiales</taxon>
        <taxon>Methylocystaceae</taxon>
        <taxon>Methylocystis</taxon>
    </lineage>
</organism>
<dbReference type="PANTHER" id="PTHR33175:SF2">
    <property type="entry name" value="INTEGRATION HOST FACTOR SUBUNIT ALPHA"/>
    <property type="match status" value="1"/>
</dbReference>
<dbReference type="Gene3D" id="4.10.520.10">
    <property type="entry name" value="IHF-like DNA-binding proteins"/>
    <property type="match status" value="1"/>
</dbReference>
<evidence type="ECO:0000256" key="3">
    <source>
        <dbReference type="ARBA" id="ARBA00022845"/>
    </source>
</evidence>
<evidence type="ECO:0000256" key="9">
    <source>
        <dbReference type="SAM" id="MobiDB-lite"/>
    </source>
</evidence>
<dbReference type="PRINTS" id="PR01727">
    <property type="entry name" value="DNABINDINGHU"/>
</dbReference>
<evidence type="ECO:0000313" key="10">
    <source>
        <dbReference type="EMBL" id="MEF3366516.1"/>
    </source>
</evidence>
<sequence length="134" mass="14593">MKKAEPPGIEPDGEDSNLESADQRADGRGTLTREDLAAAIHRRFNAMSRREAKRLTDSVIEEMAATLASGESLKLHDFGSFIVRAKNERSGRNPRTGAPVPIEARRVVVFKASPNMKAIVDGAPPAPNGKRRHP</sequence>
<keyword evidence="5" id="KW-0238">DNA-binding</keyword>
<evidence type="ECO:0000256" key="1">
    <source>
        <dbReference type="ARBA" id="ARBA00010529"/>
    </source>
</evidence>
<evidence type="ECO:0000256" key="6">
    <source>
        <dbReference type="ARBA" id="ARBA00023163"/>
    </source>
</evidence>
<dbReference type="EMBL" id="JAZHYN010000019">
    <property type="protein sequence ID" value="MEF3366516.1"/>
    <property type="molecule type" value="Genomic_DNA"/>
</dbReference>
<keyword evidence="4" id="KW-0805">Transcription regulation</keyword>
<keyword evidence="7" id="KW-0233">DNA recombination</keyword>
<evidence type="ECO:0000256" key="4">
    <source>
        <dbReference type="ARBA" id="ARBA00023015"/>
    </source>
</evidence>
<keyword evidence="11" id="KW-1185">Reference proteome</keyword>
<dbReference type="Proteomes" id="UP001350748">
    <property type="component" value="Unassembled WGS sequence"/>
</dbReference>